<gene>
    <name evidence="1" type="ORF">WJX75_002445</name>
</gene>
<proteinExistence type="predicted"/>
<reference evidence="1 2" key="1">
    <citation type="journal article" date="2024" name="Nat. Commun.">
        <title>Phylogenomics reveals the evolutionary origins of lichenization in chlorophyte algae.</title>
        <authorList>
            <person name="Puginier C."/>
            <person name="Libourel C."/>
            <person name="Otte J."/>
            <person name="Skaloud P."/>
            <person name="Haon M."/>
            <person name="Grisel S."/>
            <person name="Petersen M."/>
            <person name="Berrin J.G."/>
            <person name="Delaux P.M."/>
            <person name="Dal Grande F."/>
            <person name="Keller J."/>
        </authorList>
    </citation>
    <scope>NUCLEOTIDE SEQUENCE [LARGE SCALE GENOMIC DNA]</scope>
    <source>
        <strain evidence="1 2">SAG 216-7</strain>
    </source>
</reference>
<evidence type="ECO:0000313" key="2">
    <source>
        <dbReference type="Proteomes" id="UP001491310"/>
    </source>
</evidence>
<accession>A0ABR2YCS3</accession>
<dbReference type="EMBL" id="JALJOT010000015">
    <property type="protein sequence ID" value="KAK9902681.1"/>
    <property type="molecule type" value="Genomic_DNA"/>
</dbReference>
<organism evidence="1 2">
    <name type="scientific">Coccomyxa subellipsoidea</name>
    <dbReference type="NCBI Taxonomy" id="248742"/>
    <lineage>
        <taxon>Eukaryota</taxon>
        <taxon>Viridiplantae</taxon>
        <taxon>Chlorophyta</taxon>
        <taxon>core chlorophytes</taxon>
        <taxon>Trebouxiophyceae</taxon>
        <taxon>Trebouxiophyceae incertae sedis</taxon>
        <taxon>Coccomyxaceae</taxon>
        <taxon>Coccomyxa</taxon>
    </lineage>
</organism>
<evidence type="ECO:0000313" key="1">
    <source>
        <dbReference type="EMBL" id="KAK9902681.1"/>
    </source>
</evidence>
<keyword evidence="2" id="KW-1185">Reference proteome</keyword>
<protein>
    <submittedName>
        <fullName evidence="1">Uncharacterized protein</fullName>
    </submittedName>
</protein>
<comment type="caution">
    <text evidence="1">The sequence shown here is derived from an EMBL/GenBank/DDBJ whole genome shotgun (WGS) entry which is preliminary data.</text>
</comment>
<dbReference type="Proteomes" id="UP001491310">
    <property type="component" value="Unassembled WGS sequence"/>
</dbReference>
<name>A0ABR2YCS3_9CHLO</name>
<sequence>MRVDRSWITGFLSEDDLSEATIDRLQAPPGEEIPLLLIDSILEVFNPQAGGIESVLPASAQTPEARLKRLKRVVAMLLMEGLEPDTKFPISKKRLAMHGREEDLEWLWDRVERQIRLVKNNVGIGGSQKMEMLVLQGCSGSGKTRLAVEFLRAMEYTVEKYPYQGNMPKAGVGIFVNFGLGDRYVPEQDGLLSISCMAGFRLLARGLFGMAAVRLRAHLCWDKRLESACSLPVVIDILAEHARKKNNLHHEDRILIVVALDQYQCLLDGAPSSPGPGFAERLTQELGTLMAYGGAYDKRVVVQCVMMGTQMDRGVVCANGFSAAFRTKVGEGAQQMELGKAVQMFGVVYAQPLGDYRSVSLRCPLQIIGSLADELLLSRGLREQLSDSDRHLLASFRSACSYLLDWSLDGAPFEELAFLSELCRQDVIAAGKTQLDPSRTRLRAMWPGAVASPAVLNEVFRITGVEVGHKAVKMLRERAVSVPEGLDPGYINRLHHSSSFSALAAWHMVYKRASGDMALIFVTTNISKAQVLGTFQALKSLFNRDSPGVRVFLLCIGSLESLQPLKDFAEADPVGQGLILMDAAAFCPLLFCRGLPSAGWQRLAEQLAPPLYPSGTSLGAMWPGAIANPAVLDEVYRITGVEVARDRVKMLTGDA</sequence>